<protein>
    <recommendedName>
        <fullName evidence="6">C3H1-type domain-containing protein</fullName>
    </recommendedName>
</protein>
<feature type="compositionally biased region" description="Low complexity" evidence="5">
    <location>
        <begin position="372"/>
        <end position="389"/>
    </location>
</feature>
<keyword evidence="3 4" id="KW-0862">Zinc</keyword>
<dbReference type="InterPro" id="IPR036855">
    <property type="entry name" value="Znf_CCCH_sf"/>
</dbReference>
<accession>A0A7S1AL62</accession>
<gene>
    <name evidence="7" type="ORF">NSCI0253_LOCUS32301</name>
</gene>
<dbReference type="GO" id="GO:0008270">
    <property type="term" value="F:zinc ion binding"/>
    <property type="evidence" value="ECO:0007669"/>
    <property type="project" value="UniProtKB-KW"/>
</dbReference>
<proteinExistence type="predicted"/>
<dbReference type="Gene3D" id="4.10.1000.10">
    <property type="entry name" value="Zinc finger, CCCH-type"/>
    <property type="match status" value="1"/>
</dbReference>
<dbReference type="SUPFAM" id="SSF90229">
    <property type="entry name" value="CCCH zinc finger"/>
    <property type="match status" value="1"/>
</dbReference>
<dbReference type="EMBL" id="HBFQ01045398">
    <property type="protein sequence ID" value="CAD8857949.1"/>
    <property type="molecule type" value="Transcribed_RNA"/>
</dbReference>
<evidence type="ECO:0000256" key="2">
    <source>
        <dbReference type="ARBA" id="ARBA00022771"/>
    </source>
</evidence>
<feature type="region of interest" description="Disordered" evidence="5">
    <location>
        <begin position="340"/>
        <end position="389"/>
    </location>
</feature>
<evidence type="ECO:0000256" key="4">
    <source>
        <dbReference type="PROSITE-ProRule" id="PRU00723"/>
    </source>
</evidence>
<feature type="zinc finger region" description="C3H1-type" evidence="4">
    <location>
        <begin position="80"/>
        <end position="108"/>
    </location>
</feature>
<name>A0A7S1AL62_NOCSC</name>
<dbReference type="InterPro" id="IPR000571">
    <property type="entry name" value="Znf_CCCH"/>
</dbReference>
<dbReference type="AlphaFoldDB" id="A0A7S1AL62"/>
<dbReference type="PROSITE" id="PS50103">
    <property type="entry name" value="ZF_C3H1"/>
    <property type="match status" value="1"/>
</dbReference>
<reference evidence="7" key="1">
    <citation type="submission" date="2021-01" db="EMBL/GenBank/DDBJ databases">
        <authorList>
            <person name="Corre E."/>
            <person name="Pelletier E."/>
            <person name="Niang G."/>
            <person name="Scheremetjew M."/>
            <person name="Finn R."/>
            <person name="Kale V."/>
            <person name="Holt S."/>
            <person name="Cochrane G."/>
            <person name="Meng A."/>
            <person name="Brown T."/>
            <person name="Cohen L."/>
        </authorList>
    </citation>
    <scope>NUCLEOTIDE SEQUENCE</scope>
</reference>
<keyword evidence="2 4" id="KW-0863">Zinc-finger</keyword>
<feature type="region of interest" description="Disordered" evidence="5">
    <location>
        <begin position="145"/>
        <end position="183"/>
    </location>
</feature>
<evidence type="ECO:0000256" key="1">
    <source>
        <dbReference type="ARBA" id="ARBA00022723"/>
    </source>
</evidence>
<evidence type="ECO:0000256" key="3">
    <source>
        <dbReference type="ARBA" id="ARBA00022833"/>
    </source>
</evidence>
<evidence type="ECO:0000256" key="5">
    <source>
        <dbReference type="SAM" id="MobiDB-lite"/>
    </source>
</evidence>
<dbReference type="SMART" id="SM00356">
    <property type="entry name" value="ZnF_C3H1"/>
    <property type="match status" value="1"/>
</dbReference>
<evidence type="ECO:0000259" key="6">
    <source>
        <dbReference type="PROSITE" id="PS50103"/>
    </source>
</evidence>
<sequence length="389" mass="41086">MVAFGADIPWESNEVLRAPCSHTPLNLAISAEQALPVRRKGHQNGHVKHTPPNPPTARAAVPSPVLREGSHSGGHRLGNFRPRKLCHHFVKGGWCRRGSECTFAHGIEELHPDSRTEELQKLGFADPSQATAAALAAQARSCVLRPQEGGPHNNTTAPSSPPPQVQRVQPLQPNGGTPVQPYASRGNAIHLQNVVEEQHFDRDSPVFLPSQAIRTCPSRRPAPPPLMLESSSEELLTLSTGAPLMSPMSVPLPVPLPSPMARAANGYIPSNLSAGKMPTTPTQGQAVSVKTMPSLPPQNTQFFPQGRCSIPQGLTPTSKQLFLTSSSVANAALLSPVGASTPKGRLSCSSHGGGSPKARPSLNGTSATPLVQGSFSSQGKFSFFQSPGQ</sequence>
<evidence type="ECO:0000313" key="7">
    <source>
        <dbReference type="EMBL" id="CAD8857949.1"/>
    </source>
</evidence>
<organism evidence="7">
    <name type="scientific">Noctiluca scintillans</name>
    <name type="common">Sea sparkle</name>
    <name type="synonym">Red tide dinoflagellate</name>
    <dbReference type="NCBI Taxonomy" id="2966"/>
    <lineage>
        <taxon>Eukaryota</taxon>
        <taxon>Sar</taxon>
        <taxon>Alveolata</taxon>
        <taxon>Dinophyceae</taxon>
        <taxon>Noctilucales</taxon>
        <taxon>Noctilucaceae</taxon>
        <taxon>Noctiluca</taxon>
    </lineage>
</organism>
<dbReference type="Pfam" id="PF00642">
    <property type="entry name" value="zf-CCCH"/>
    <property type="match status" value="1"/>
</dbReference>
<feature type="domain" description="C3H1-type" evidence="6">
    <location>
        <begin position="80"/>
        <end position="108"/>
    </location>
</feature>
<feature type="compositionally biased region" description="Polar residues" evidence="5">
    <location>
        <begin position="362"/>
        <end position="371"/>
    </location>
</feature>
<keyword evidence="1 4" id="KW-0479">Metal-binding</keyword>